<evidence type="ECO:0000259" key="1">
    <source>
        <dbReference type="Pfam" id="PF00182"/>
    </source>
</evidence>
<dbReference type="RefSeq" id="WP_284306635.1">
    <property type="nucleotide sequence ID" value="NZ_BSPB01000003.1"/>
</dbReference>
<protein>
    <recommendedName>
        <fullName evidence="1">Glycoside hydrolase family 19 catalytic domain-containing protein</fullName>
    </recommendedName>
</protein>
<dbReference type="InterPro" id="IPR052354">
    <property type="entry name" value="Cell_Wall_Dynamics_Protein"/>
</dbReference>
<dbReference type="PANTHER" id="PTHR34408:SF2">
    <property type="entry name" value="CELL WALL-BINDING PROTEIN YWSB"/>
    <property type="match status" value="1"/>
</dbReference>
<sequence length="383" mass="41349">MPEETEGVLVPAPYVPHLNSDQQRQRAESLLAHAYRSGITDPQELANFMGQVQHESQNFSKLEENLNYSGGRLFDVFGPRNGLTSQRANDIAAIPDKTERARTVAEQVYGGAYGARALGNTEPGDGYNYRGRGYVQLTGKKNYAAYATSTGLDLLNHPELAANEPNAELLAINYWQTAVQSKGQARTDVVEAGSIINTGSIGNQVKGLADRQANAAAWEAALGKEGYLQEALARYPLPDEQATRSPTPPEQTPLRLQPSLSLSPQSLQLIQDSEHHVRNLAERYRLPWDPGMDNTVFALAQRAQAQGLTGITHLKVEQGLIHFAQFNGNGSPLQEGQMGALDAANTPASESVTQLALAATPAPRETGVDLAFASGTEPLALQR</sequence>
<dbReference type="InterPro" id="IPR000726">
    <property type="entry name" value="Glyco_hydro_19_cat"/>
</dbReference>
<evidence type="ECO:0000313" key="3">
    <source>
        <dbReference type="Proteomes" id="UP001156903"/>
    </source>
</evidence>
<dbReference type="SUPFAM" id="SSF53955">
    <property type="entry name" value="Lysozyme-like"/>
    <property type="match status" value="1"/>
</dbReference>
<comment type="caution">
    <text evidence="2">The sequence shown here is derived from an EMBL/GenBank/DDBJ whole genome shotgun (WGS) entry which is preliminary data.</text>
</comment>
<evidence type="ECO:0000313" key="2">
    <source>
        <dbReference type="EMBL" id="GLS13163.1"/>
    </source>
</evidence>
<gene>
    <name evidence="2" type="ORF">GCM10007935_05920</name>
</gene>
<dbReference type="EMBL" id="BSPB01000003">
    <property type="protein sequence ID" value="GLS13163.1"/>
    <property type="molecule type" value="Genomic_DNA"/>
</dbReference>
<dbReference type="PANTHER" id="PTHR34408">
    <property type="entry name" value="FAMILY PROTEIN, PUTATIVE-RELATED"/>
    <property type="match status" value="1"/>
</dbReference>
<dbReference type="Proteomes" id="UP001156903">
    <property type="component" value="Unassembled WGS sequence"/>
</dbReference>
<name>A0ABQ6C0Q7_9BURK</name>
<keyword evidence="3" id="KW-1185">Reference proteome</keyword>
<dbReference type="Gene3D" id="1.10.530.10">
    <property type="match status" value="1"/>
</dbReference>
<feature type="domain" description="Glycoside hydrolase family 19 catalytic" evidence="1">
    <location>
        <begin position="125"/>
        <end position="188"/>
    </location>
</feature>
<dbReference type="Pfam" id="PF00182">
    <property type="entry name" value="Glyco_hydro_19"/>
    <property type="match status" value="1"/>
</dbReference>
<accession>A0ABQ6C0Q7</accession>
<organism evidence="2 3">
    <name type="scientific">Hydrogenophaga electricum</name>
    <dbReference type="NCBI Taxonomy" id="1230953"/>
    <lineage>
        <taxon>Bacteria</taxon>
        <taxon>Pseudomonadati</taxon>
        <taxon>Pseudomonadota</taxon>
        <taxon>Betaproteobacteria</taxon>
        <taxon>Burkholderiales</taxon>
        <taxon>Comamonadaceae</taxon>
        <taxon>Hydrogenophaga</taxon>
    </lineage>
</organism>
<proteinExistence type="predicted"/>
<reference evidence="3" key="1">
    <citation type="journal article" date="2019" name="Int. J. Syst. Evol. Microbiol.">
        <title>The Global Catalogue of Microorganisms (GCM) 10K type strain sequencing project: providing services to taxonomists for standard genome sequencing and annotation.</title>
        <authorList>
            <consortium name="The Broad Institute Genomics Platform"/>
            <consortium name="The Broad Institute Genome Sequencing Center for Infectious Disease"/>
            <person name="Wu L."/>
            <person name="Ma J."/>
        </authorList>
    </citation>
    <scope>NUCLEOTIDE SEQUENCE [LARGE SCALE GENOMIC DNA]</scope>
    <source>
        <strain evidence="3">NBRC 109341</strain>
    </source>
</reference>
<dbReference type="InterPro" id="IPR023346">
    <property type="entry name" value="Lysozyme-like_dom_sf"/>
</dbReference>